<keyword evidence="2" id="KW-1185">Reference proteome</keyword>
<accession>A0A0H3WSW8</accession>
<evidence type="ECO:0000313" key="1">
    <source>
        <dbReference type="EMBL" id="AKM31309.1"/>
    </source>
</evidence>
<sequence>MSATDLAKLYPEHTWRALETQAMKAGAIRPKRTSLLRNQMLRHLGSVEGATIVEIATSVAASTDRVRSIMASLHRDETVHIAGYHRAAAIYCLGRGEDISRKAWSQKNKKNGLSSVKRSESHIRRVVHTDGLVKVLTIEPNGDADRPSRDPLISALFGKQVPR</sequence>
<gene>
    <name evidence="1" type="ORF">AB870_16000</name>
</gene>
<proteinExistence type="predicted"/>
<reference evidence="1" key="1">
    <citation type="submission" date="2016-06" db="EMBL/GenBank/DDBJ databases">
        <title>Complete Genome Sequence of Pandoraea faecigallinarum DSM-23572.</title>
        <authorList>
            <person name="Yong D."/>
            <person name="Ee R."/>
            <person name="Lim Y.-L."/>
            <person name="Yin W.-F."/>
            <person name="Chan K.-G."/>
        </authorList>
    </citation>
    <scope>NUCLEOTIDE SEQUENCE</scope>
    <source>
        <strain evidence="1">DSM 23572</strain>
    </source>
</reference>
<organism evidence="1 2">
    <name type="scientific">Pandoraea faecigallinarum</name>
    <dbReference type="NCBI Taxonomy" id="656179"/>
    <lineage>
        <taxon>Bacteria</taxon>
        <taxon>Pseudomonadati</taxon>
        <taxon>Pseudomonadota</taxon>
        <taxon>Betaproteobacteria</taxon>
        <taxon>Burkholderiales</taxon>
        <taxon>Burkholderiaceae</taxon>
        <taxon>Pandoraea</taxon>
    </lineage>
</organism>
<dbReference type="Proteomes" id="UP000035651">
    <property type="component" value="Chromosome"/>
</dbReference>
<dbReference type="PATRIC" id="fig|656179.3.peg.3409"/>
<dbReference type="EMBL" id="CP011807">
    <property type="protein sequence ID" value="AKM31309.1"/>
    <property type="molecule type" value="Genomic_DNA"/>
</dbReference>
<evidence type="ECO:0000313" key="2">
    <source>
        <dbReference type="Proteomes" id="UP000035651"/>
    </source>
</evidence>
<dbReference type="KEGG" id="pfg:AB870_16000"/>
<name>A0A0H3WSW8_9BURK</name>
<protein>
    <submittedName>
        <fullName evidence="1">Uncharacterized protein</fullName>
    </submittedName>
</protein>
<dbReference type="AlphaFoldDB" id="A0A0H3WSW8"/>